<evidence type="ECO:0000313" key="1">
    <source>
        <dbReference type="EMBL" id="NIR73733.1"/>
    </source>
</evidence>
<gene>
    <name evidence="1" type="ORF">GWO12_01255</name>
</gene>
<proteinExistence type="predicted"/>
<name>A0AAE4Z568_9BACT</name>
<evidence type="ECO:0000313" key="2">
    <source>
        <dbReference type="Proteomes" id="UP000702544"/>
    </source>
</evidence>
<dbReference type="Proteomes" id="UP000702544">
    <property type="component" value="Unassembled WGS sequence"/>
</dbReference>
<accession>A0AAE4Z568</accession>
<comment type="caution">
    <text evidence="1">The sequence shown here is derived from an EMBL/GenBank/DDBJ whole genome shotgun (WGS) entry which is preliminary data.</text>
</comment>
<dbReference type="EMBL" id="JAACAK010000010">
    <property type="protein sequence ID" value="NIR73733.1"/>
    <property type="molecule type" value="Genomic_DNA"/>
</dbReference>
<reference evidence="1 2" key="1">
    <citation type="submission" date="2020-01" db="EMBL/GenBank/DDBJ databases">
        <title>Genomes assembled from Gulf of Kutch pelagic sediment metagenomes.</title>
        <authorList>
            <person name="Chandrashekar M."/>
            <person name="Mahajan M.S."/>
            <person name="Dave K.J."/>
            <person name="Vatsa P."/>
            <person name="Nathani N.M."/>
        </authorList>
    </citation>
    <scope>NUCLEOTIDE SEQUENCE [LARGE SCALE GENOMIC DNA]</scope>
    <source>
        <strain evidence="1">KS3-K002</strain>
    </source>
</reference>
<organism evidence="1 2">
    <name type="scientific">Candidatus Kutchimonas denitrificans</name>
    <dbReference type="NCBI Taxonomy" id="3056748"/>
    <lineage>
        <taxon>Bacteria</taxon>
        <taxon>Pseudomonadati</taxon>
        <taxon>Gemmatimonadota</taxon>
        <taxon>Gemmatimonadia</taxon>
        <taxon>Candidatus Palauibacterales</taxon>
        <taxon>Candidatus Palauibacteraceae</taxon>
        <taxon>Candidatus Kutchimonas</taxon>
    </lineage>
</organism>
<dbReference type="AlphaFoldDB" id="A0AAE4Z568"/>
<sequence>MWSYKKYKQSVAPIYKSETERRLFATASGDTGKKLKEELTKLMKLRERVLGRAKEEGEPEGE</sequence>
<protein>
    <submittedName>
        <fullName evidence="1">Uncharacterized protein</fullName>
    </submittedName>
</protein>